<reference evidence="1" key="1">
    <citation type="submission" date="2013-05" db="EMBL/GenBank/DDBJ databases">
        <authorList>
            <person name="Harkins D.M."/>
            <person name="Durkin A.S."/>
            <person name="Brinkac L.M."/>
            <person name="Haft D.H."/>
            <person name="Selengut J.D."/>
            <person name="Sanka R."/>
            <person name="DePew J."/>
            <person name="Purushe J."/>
            <person name="Hartskeerl R.A."/>
            <person name="Ahmed A."/>
            <person name="van der Linden H."/>
            <person name="Goris M.G.A."/>
            <person name="Vinetz J.M."/>
            <person name="Sutton G.G."/>
            <person name="Nierman W.C."/>
            <person name="Fouts D.E."/>
        </authorList>
    </citation>
    <scope>NUCLEOTIDE SEQUENCE [LARGE SCALE GENOMIC DNA]</scope>
    <source>
        <strain evidence="1">L 60</strain>
    </source>
</reference>
<name>V6HYJ5_9LEPT</name>
<evidence type="ECO:0000313" key="2">
    <source>
        <dbReference type="Proteomes" id="UP000018747"/>
    </source>
</evidence>
<comment type="caution">
    <text evidence="1">The sequence shown here is derived from an EMBL/GenBank/DDBJ whole genome shotgun (WGS) entry which is preliminary data.</text>
</comment>
<evidence type="ECO:0000313" key="1">
    <source>
        <dbReference type="EMBL" id="EQA62122.1"/>
    </source>
</evidence>
<dbReference type="AlphaFoldDB" id="V6HYJ5"/>
<proteinExistence type="predicted"/>
<dbReference type="EMBL" id="AHMT02000039">
    <property type="protein sequence ID" value="EQA62122.1"/>
    <property type="molecule type" value="Genomic_DNA"/>
</dbReference>
<gene>
    <name evidence="1" type="ORF">LEP1GSC062_2194</name>
</gene>
<protein>
    <submittedName>
        <fullName evidence="1">Uncharacterized protein</fullName>
    </submittedName>
</protein>
<keyword evidence="2" id="KW-1185">Reference proteome</keyword>
<sequence>MVLEIISGIDSNSNCRSITLQVCNSFTRICLKKRTIAKIGLYNPIL</sequence>
<dbReference type="Proteomes" id="UP000018747">
    <property type="component" value="Unassembled WGS sequence"/>
</dbReference>
<accession>V6HYJ5</accession>
<organism evidence="1 2">
    <name type="scientific">Leptospira alexanderi serovar Manhao 3 str. L 60</name>
    <dbReference type="NCBI Taxonomy" id="1049759"/>
    <lineage>
        <taxon>Bacteria</taxon>
        <taxon>Pseudomonadati</taxon>
        <taxon>Spirochaetota</taxon>
        <taxon>Spirochaetia</taxon>
        <taxon>Leptospirales</taxon>
        <taxon>Leptospiraceae</taxon>
        <taxon>Leptospira</taxon>
    </lineage>
</organism>